<dbReference type="GO" id="GO:0005856">
    <property type="term" value="C:cytoskeleton"/>
    <property type="evidence" value="ECO:0007669"/>
    <property type="project" value="UniProtKB-SubCell"/>
</dbReference>
<sequence>MQLAKDHHDHSQPRRTSSSFHSYSSVSPTQPALGSLRHLQKGTLYNCATGKTVLTSSKQILSTSLTGSWKDNQILIIKSETPYVAQLEIGLHESKVTRISGEVFVDTTPLYSSTVQISSGQVLTLGDLKNQFEFHLSTKTRKLPRSPIFGLKLNTMDSPRKKPLLPPVDRPLSSSLSESCLSTASHQMNGSLQQTLRRVSREVMLRKKGEKDPKQPLPPAYEQVGNSIGYQLLLQSHPNVSEKLINSMYPLLKELHSSSEWLFSDYLDAYNESLKTKATPQCLHPSDLPTVKFLVDLSVHVSSLPPDSQQKFLKPDPALWMQLLVIFSAAEQNRQAMVDHRCPSKIVGCMNLTSMADNKELQSYSWEILSNILSVPTPPDKKPPLHLQALTLLMSHIKRQFDQYSHRNDLIKTILSFVSNLCATVRTCATTSTCDPDHPLPYSQSYARDVFKLIEESELKQTILDLPEFLQTDELGALITNILISMAPLPAPPRKVPPPKPKRSRCHTQIIFDPPNDLALLGKLGAKPSGKTTHRKLPEIPLAVTYSKSTENLYERVDGQGSTKRQSGKTSHSPTSSNSVYVKSSRSQSIPGILVTQDSFLHQSSSGSPSLEKPNKAIDSEKPMVSNGLPKDKPKLDWDVERSLPAQLSPSSNGSHSSNRTSLEQSLPARYLKLYSPLRESMYKRSSAMELIMPSHLMSRSPTEEILTASVSARQAFDPEKPITDSMVNGTPNENPTLSSARSVPSHLDTISLEGNEEDEEQSLPVHYTLPHKKSNLSDSNLLASKPSPPRVESRASPSVTDHYSLISDSDSENSSISSIHDERSRRLSSPRPLSHHSRLSPTNERSSYLKAVTSSQQISPKLKSKEVENETETLSQSDRKKLLDDIIALWKRGKAMQAASKCTLACFFTGSSNNVQLFMDCLSKFCDDFKHCTIGVCIILLPFVRQVVVTETDIKHIKIIFNTLSLITENFSSNITNIKKKASHTSDVEQKQACYHELHLVFFSLSKIAITDVVLSTLVDKIKNLLKPFANPLSSL</sequence>
<feature type="region of interest" description="Disordered" evidence="4">
    <location>
        <begin position="645"/>
        <end position="664"/>
    </location>
</feature>
<accession>A0A1X7VBU9</accession>
<feature type="region of interest" description="Disordered" evidence="4">
    <location>
        <begin position="771"/>
        <end position="875"/>
    </location>
</feature>
<evidence type="ECO:0000256" key="2">
    <source>
        <dbReference type="ARBA" id="ARBA00022490"/>
    </source>
</evidence>
<reference evidence="6" key="2">
    <citation type="submission" date="2017-05" db="UniProtKB">
        <authorList>
            <consortium name="EnsemblMetazoa"/>
        </authorList>
    </citation>
    <scope>IDENTIFICATION</scope>
</reference>
<dbReference type="EnsemblMetazoa" id="XM_019994198.1">
    <property type="protein sequence ID" value="XP_019849757.1"/>
    <property type="gene ID" value="LOC109580716"/>
</dbReference>
<feature type="domain" description="Katanin p80 subunit C-terminal" evidence="5">
    <location>
        <begin position="879"/>
        <end position="1008"/>
    </location>
</feature>
<protein>
    <recommendedName>
        <fullName evidence="5">Katanin p80 subunit C-terminal domain-containing protein</fullName>
    </recommendedName>
</protein>
<dbReference type="Pfam" id="PF13925">
    <property type="entry name" value="Katanin_con80"/>
    <property type="match status" value="1"/>
</dbReference>
<dbReference type="KEGG" id="aqu:109580716"/>
<reference evidence="7" key="1">
    <citation type="journal article" date="2010" name="Nature">
        <title>The Amphimedon queenslandica genome and the evolution of animal complexity.</title>
        <authorList>
            <person name="Srivastava M."/>
            <person name="Simakov O."/>
            <person name="Chapman J."/>
            <person name="Fahey B."/>
            <person name="Gauthier M.E."/>
            <person name="Mitros T."/>
            <person name="Richards G.S."/>
            <person name="Conaco C."/>
            <person name="Dacre M."/>
            <person name="Hellsten U."/>
            <person name="Larroux C."/>
            <person name="Putnam N.H."/>
            <person name="Stanke M."/>
            <person name="Adamska M."/>
            <person name="Darling A."/>
            <person name="Degnan S.M."/>
            <person name="Oakley T.H."/>
            <person name="Plachetzki D.C."/>
            <person name="Zhai Y."/>
            <person name="Adamski M."/>
            <person name="Calcino A."/>
            <person name="Cummins S.F."/>
            <person name="Goodstein D.M."/>
            <person name="Harris C."/>
            <person name="Jackson D.J."/>
            <person name="Leys S.P."/>
            <person name="Shu S."/>
            <person name="Woodcroft B.J."/>
            <person name="Vervoort M."/>
            <person name="Kosik K.S."/>
            <person name="Manning G."/>
            <person name="Degnan B.M."/>
            <person name="Rokhsar D.S."/>
        </authorList>
    </citation>
    <scope>NUCLEOTIDE SEQUENCE [LARGE SCALE GENOMIC DNA]</scope>
</reference>
<feature type="region of interest" description="Disordered" evidence="4">
    <location>
        <begin position="716"/>
        <end position="746"/>
    </location>
</feature>
<feature type="region of interest" description="Disordered" evidence="4">
    <location>
        <begin position="601"/>
        <end position="636"/>
    </location>
</feature>
<keyword evidence="7" id="KW-1185">Reference proteome</keyword>
<evidence type="ECO:0000256" key="3">
    <source>
        <dbReference type="ARBA" id="ARBA00023212"/>
    </source>
</evidence>
<dbReference type="Proteomes" id="UP000007879">
    <property type="component" value="Unassembled WGS sequence"/>
</dbReference>
<name>A0A1X7VBU9_AMPQE</name>
<feature type="compositionally biased region" description="Polar residues" evidence="4">
    <location>
        <begin position="560"/>
        <end position="572"/>
    </location>
</feature>
<feature type="region of interest" description="Disordered" evidence="4">
    <location>
        <begin position="1"/>
        <end position="31"/>
    </location>
</feature>
<dbReference type="InterPro" id="IPR028021">
    <property type="entry name" value="Katanin_C-terminal"/>
</dbReference>
<feature type="compositionally biased region" description="Low complexity" evidence="4">
    <location>
        <begin position="573"/>
        <end position="584"/>
    </location>
</feature>
<feature type="compositionally biased region" description="Basic and acidic residues" evidence="4">
    <location>
        <begin position="613"/>
        <end position="622"/>
    </location>
</feature>
<feature type="compositionally biased region" description="Low complexity" evidence="4">
    <location>
        <begin position="17"/>
        <end position="27"/>
    </location>
</feature>
<feature type="compositionally biased region" description="Basic and acidic residues" evidence="4">
    <location>
        <begin position="1"/>
        <end position="12"/>
    </location>
</feature>
<feature type="compositionally biased region" description="Polar residues" evidence="4">
    <location>
        <begin position="843"/>
        <end position="860"/>
    </location>
</feature>
<dbReference type="OrthoDB" id="10669786at2759"/>
<gene>
    <name evidence="6" type="primary">109580716</name>
</gene>
<feature type="compositionally biased region" description="Low complexity" evidence="4">
    <location>
        <begin position="805"/>
        <end position="819"/>
    </location>
</feature>
<evidence type="ECO:0000256" key="4">
    <source>
        <dbReference type="SAM" id="MobiDB-lite"/>
    </source>
</evidence>
<dbReference type="GO" id="GO:0008017">
    <property type="term" value="F:microtubule binding"/>
    <property type="evidence" value="ECO:0007669"/>
    <property type="project" value="InterPro"/>
</dbReference>
<proteinExistence type="predicted"/>
<organism evidence="6">
    <name type="scientific">Amphimedon queenslandica</name>
    <name type="common">Sponge</name>
    <dbReference type="NCBI Taxonomy" id="400682"/>
    <lineage>
        <taxon>Eukaryota</taxon>
        <taxon>Metazoa</taxon>
        <taxon>Porifera</taxon>
        <taxon>Demospongiae</taxon>
        <taxon>Heteroscleromorpha</taxon>
        <taxon>Haplosclerida</taxon>
        <taxon>Niphatidae</taxon>
        <taxon>Amphimedon</taxon>
    </lineage>
</organism>
<evidence type="ECO:0000259" key="5">
    <source>
        <dbReference type="Pfam" id="PF13925"/>
    </source>
</evidence>
<feature type="compositionally biased region" description="Low complexity" evidence="4">
    <location>
        <begin position="649"/>
        <end position="662"/>
    </location>
</feature>
<evidence type="ECO:0000256" key="1">
    <source>
        <dbReference type="ARBA" id="ARBA00004245"/>
    </source>
</evidence>
<dbReference type="EnsemblMetazoa" id="Aqu2.1.37496_001">
    <property type="protein sequence ID" value="Aqu2.1.37496_001"/>
    <property type="gene ID" value="Aqu2.1.37496"/>
</dbReference>
<dbReference type="InParanoid" id="A0A1X7VBU9"/>
<comment type="subcellular location">
    <subcellularLocation>
        <location evidence="1">Cytoplasm</location>
        <location evidence="1">Cytoskeleton</location>
    </subcellularLocation>
</comment>
<keyword evidence="2" id="KW-0963">Cytoplasm</keyword>
<evidence type="ECO:0000313" key="6">
    <source>
        <dbReference type="EnsemblMetazoa" id="Aqu2.1.37496_001"/>
    </source>
</evidence>
<evidence type="ECO:0000313" key="7">
    <source>
        <dbReference type="Proteomes" id="UP000007879"/>
    </source>
</evidence>
<keyword evidence="3" id="KW-0206">Cytoskeleton</keyword>
<feature type="region of interest" description="Disordered" evidence="4">
    <location>
        <begin position="557"/>
        <end position="584"/>
    </location>
</feature>
<dbReference type="AlphaFoldDB" id="A0A1X7VBU9"/>
<feature type="compositionally biased region" description="Polar residues" evidence="4">
    <location>
        <begin position="726"/>
        <end position="743"/>
    </location>
</feature>